<keyword evidence="1" id="KW-1133">Transmembrane helix</keyword>
<feature type="transmembrane region" description="Helical" evidence="1">
    <location>
        <begin position="100"/>
        <end position="119"/>
    </location>
</feature>
<keyword evidence="1" id="KW-0472">Membrane</keyword>
<evidence type="ECO:0008006" key="4">
    <source>
        <dbReference type="Google" id="ProtNLM"/>
    </source>
</evidence>
<reference evidence="2 3" key="1">
    <citation type="journal article" date="2016" name="Mol. Biol. Evol.">
        <title>Comparative Genomics of Early-Diverging Mushroom-Forming Fungi Provides Insights into the Origins of Lignocellulose Decay Capabilities.</title>
        <authorList>
            <person name="Nagy L.G."/>
            <person name="Riley R."/>
            <person name="Tritt A."/>
            <person name="Adam C."/>
            <person name="Daum C."/>
            <person name="Floudas D."/>
            <person name="Sun H."/>
            <person name="Yadav J.S."/>
            <person name="Pangilinan J."/>
            <person name="Larsson K.H."/>
            <person name="Matsuura K."/>
            <person name="Barry K."/>
            <person name="Labutti K."/>
            <person name="Kuo R."/>
            <person name="Ohm R.A."/>
            <person name="Bhattacharya S.S."/>
            <person name="Shirouzu T."/>
            <person name="Yoshinaga Y."/>
            <person name="Martin F.M."/>
            <person name="Grigoriev I.V."/>
            <person name="Hibbett D.S."/>
        </authorList>
    </citation>
    <scope>NUCLEOTIDE SEQUENCE [LARGE SCALE GENOMIC DNA]</scope>
    <source>
        <strain evidence="2 3">HHB9708</strain>
    </source>
</reference>
<keyword evidence="3" id="KW-1185">Reference proteome</keyword>
<evidence type="ECO:0000313" key="3">
    <source>
        <dbReference type="Proteomes" id="UP000076722"/>
    </source>
</evidence>
<name>A0A164Y4Q5_9AGAM</name>
<evidence type="ECO:0000313" key="2">
    <source>
        <dbReference type="EMBL" id="KZS96575.1"/>
    </source>
</evidence>
<dbReference type="AlphaFoldDB" id="A0A164Y4Q5"/>
<feature type="transmembrane region" description="Helical" evidence="1">
    <location>
        <begin position="231"/>
        <end position="254"/>
    </location>
</feature>
<protein>
    <recommendedName>
        <fullName evidence="4">G-protein coupled receptors family 1 profile domain-containing protein</fullName>
    </recommendedName>
</protein>
<gene>
    <name evidence="2" type="ORF">SISNIDRAFT_494025</name>
</gene>
<dbReference type="Proteomes" id="UP000076722">
    <property type="component" value="Unassembled WGS sequence"/>
</dbReference>
<feature type="transmembrane region" description="Helical" evidence="1">
    <location>
        <begin position="197"/>
        <end position="219"/>
    </location>
</feature>
<keyword evidence="1" id="KW-0812">Transmembrane</keyword>
<feature type="transmembrane region" description="Helical" evidence="1">
    <location>
        <begin position="164"/>
        <end position="185"/>
    </location>
</feature>
<feature type="transmembrane region" description="Helical" evidence="1">
    <location>
        <begin position="20"/>
        <end position="39"/>
    </location>
</feature>
<dbReference type="OrthoDB" id="3346544at2759"/>
<feature type="transmembrane region" description="Helical" evidence="1">
    <location>
        <begin position="131"/>
        <end position="158"/>
    </location>
</feature>
<proteinExistence type="predicted"/>
<organism evidence="2 3">
    <name type="scientific">Sistotremastrum niveocremeum HHB9708</name>
    <dbReference type="NCBI Taxonomy" id="1314777"/>
    <lineage>
        <taxon>Eukaryota</taxon>
        <taxon>Fungi</taxon>
        <taxon>Dikarya</taxon>
        <taxon>Basidiomycota</taxon>
        <taxon>Agaricomycotina</taxon>
        <taxon>Agaricomycetes</taxon>
        <taxon>Sistotremastrales</taxon>
        <taxon>Sistotremastraceae</taxon>
        <taxon>Sertulicium</taxon>
        <taxon>Sertulicium niveocremeum</taxon>
    </lineage>
</organism>
<accession>A0A164Y4Q5</accession>
<sequence length="287" mass="31906">MSDTPDLSYVFTCIKRLELRVGVASSLYGMLFILFFVTLRTVVTQYHARSNIGILLSMLFLTFVIPTVIFALTMRNISTQLRPENSLSAFNGCDIDVDPMYLRILFVIEMFILDTYTVYRTWLIHARANKIIIAPAVLSFALFDPAFIPISAFSFRILPEFYDVVLPISLVLNVLCTTLISRRLIKAQFEALQSSRAMILQFVIVSGGLYSVVLFFLLIGSLGGWGDGVSLVGPIAVSSVGAIAFDLLVLQLALTKALHHHFVPLDEAGLESFELKRTSDPVIDLAI</sequence>
<evidence type="ECO:0000256" key="1">
    <source>
        <dbReference type="SAM" id="Phobius"/>
    </source>
</evidence>
<dbReference type="EMBL" id="KV419399">
    <property type="protein sequence ID" value="KZS96575.1"/>
    <property type="molecule type" value="Genomic_DNA"/>
</dbReference>
<feature type="transmembrane region" description="Helical" evidence="1">
    <location>
        <begin position="51"/>
        <end position="72"/>
    </location>
</feature>